<evidence type="ECO:0000313" key="3">
    <source>
        <dbReference type="Proteomes" id="UP000015503"/>
    </source>
</evidence>
<dbReference type="Proteomes" id="UP000015503">
    <property type="component" value="Chromosome"/>
</dbReference>
<dbReference type="AlphaFoldDB" id="S6ANA3"/>
<sequence length="86" mass="9326">MRASQDGPACPEFDGFRKLYPSYELIPTPAGSVVGWVEWNDTHADKADGYRKLNPSYGSDAHTDPKRSREGDAAQTAPSAGRAESL</sequence>
<gene>
    <name evidence="2" type="ORF">PCA10_13060</name>
</gene>
<name>S6ANA3_METRE</name>
<dbReference type="EMBL" id="AP013068">
    <property type="protein sequence ID" value="BAN47038.1"/>
    <property type="molecule type" value="Genomic_DNA"/>
</dbReference>
<dbReference type="HOGENOM" id="CLU_2495520_0_0_6"/>
<proteinExistence type="predicted"/>
<dbReference type="STRING" id="1245471.PCA10_13060"/>
<organism evidence="2 3">
    <name type="scientific">Metapseudomonas resinovorans NBRC 106553</name>
    <dbReference type="NCBI Taxonomy" id="1245471"/>
    <lineage>
        <taxon>Bacteria</taxon>
        <taxon>Pseudomonadati</taxon>
        <taxon>Pseudomonadota</taxon>
        <taxon>Gammaproteobacteria</taxon>
        <taxon>Pseudomonadales</taxon>
        <taxon>Pseudomonadaceae</taxon>
        <taxon>Metapseudomonas</taxon>
    </lineage>
</organism>
<accession>S6ANA3</accession>
<protein>
    <submittedName>
        <fullName evidence="2">Uncharacterized protein</fullName>
    </submittedName>
</protein>
<evidence type="ECO:0000313" key="2">
    <source>
        <dbReference type="EMBL" id="BAN47038.1"/>
    </source>
</evidence>
<dbReference type="KEGG" id="pre:PCA10_13060"/>
<feature type="region of interest" description="Disordered" evidence="1">
    <location>
        <begin position="47"/>
        <end position="86"/>
    </location>
</feature>
<evidence type="ECO:0000256" key="1">
    <source>
        <dbReference type="SAM" id="MobiDB-lite"/>
    </source>
</evidence>
<keyword evidence="3" id="KW-1185">Reference proteome</keyword>
<reference evidence="2 3" key="1">
    <citation type="journal article" date="2013" name="Genome Announc.">
        <title>Complete Genome Sequence of the Carbazole Degrader Pseudomonas resinovorans Strain CA10 (NBRC 106553).</title>
        <authorList>
            <person name="Shintani M."/>
            <person name="Hosoyama A."/>
            <person name="Ohji S."/>
            <person name="Tsuchikane K."/>
            <person name="Takarada H."/>
            <person name="Yamazoe A."/>
            <person name="Fujita N."/>
            <person name="Nojiri H."/>
        </authorList>
    </citation>
    <scope>NUCLEOTIDE SEQUENCE [LARGE SCALE GENOMIC DNA]</scope>
    <source>
        <strain evidence="2 3">NBRC 106553</strain>
    </source>
</reference>
<feature type="compositionally biased region" description="Basic and acidic residues" evidence="1">
    <location>
        <begin position="61"/>
        <end position="72"/>
    </location>
</feature>